<organism evidence="2 3">
    <name type="scientific">Thiohalocapsa marina</name>
    <dbReference type="NCBI Taxonomy" id="424902"/>
    <lineage>
        <taxon>Bacteria</taxon>
        <taxon>Pseudomonadati</taxon>
        <taxon>Pseudomonadota</taxon>
        <taxon>Gammaproteobacteria</taxon>
        <taxon>Chromatiales</taxon>
        <taxon>Chromatiaceae</taxon>
        <taxon>Thiohalocapsa</taxon>
    </lineage>
</organism>
<evidence type="ECO:0000313" key="3">
    <source>
        <dbReference type="Proteomes" id="UP000322981"/>
    </source>
</evidence>
<protein>
    <submittedName>
        <fullName evidence="2">Type II toxin-antitoxin system VapC family toxin</fullName>
    </submittedName>
</protein>
<dbReference type="OrthoDB" id="5624224at2"/>
<keyword evidence="3" id="KW-1185">Reference proteome</keyword>
<dbReference type="Gene3D" id="3.40.50.1010">
    <property type="entry name" value="5'-nuclease"/>
    <property type="match status" value="1"/>
</dbReference>
<dbReference type="InterPro" id="IPR029060">
    <property type="entry name" value="PIN-like_dom_sf"/>
</dbReference>
<comment type="caution">
    <text evidence="2">The sequence shown here is derived from an EMBL/GenBank/DDBJ whole genome shotgun (WGS) entry which is preliminary data.</text>
</comment>
<proteinExistence type="predicted"/>
<evidence type="ECO:0000313" key="2">
    <source>
        <dbReference type="EMBL" id="KAA6183716.1"/>
    </source>
</evidence>
<dbReference type="SUPFAM" id="SSF88723">
    <property type="entry name" value="PIN domain-like"/>
    <property type="match status" value="1"/>
</dbReference>
<dbReference type="EMBL" id="VWXX01000029">
    <property type="protein sequence ID" value="KAA6183716.1"/>
    <property type="molecule type" value="Genomic_DNA"/>
</dbReference>
<dbReference type="InterPro" id="IPR002716">
    <property type="entry name" value="PIN_dom"/>
</dbReference>
<sequence length="156" mass="18532">MTQDNRLQRRVYLDLCCFNRPYDDQRFSRIHLETEAKLLIQERIREGLNELVWSSVLDYENAQNPFPERRYAIQQWRWLAKQRVVADVRVREKAKRLIEYGIKDYDALHVASAIIGGAQLFVTTDDRLLNRLRKQNDIVALLPGDALALLENWYEN</sequence>
<reference evidence="2 3" key="1">
    <citation type="submission" date="2019-09" db="EMBL/GenBank/DDBJ databases">
        <title>Whole-genome sequence of the purple sulfur bacterium Thiohalocapsa marina DSM 19078.</title>
        <authorList>
            <person name="Kyndt J.A."/>
            <person name="Meyer T.E."/>
        </authorList>
    </citation>
    <scope>NUCLEOTIDE SEQUENCE [LARGE SCALE GENOMIC DNA]</scope>
    <source>
        <strain evidence="2 3">DSM 19078</strain>
    </source>
</reference>
<evidence type="ECO:0000259" key="1">
    <source>
        <dbReference type="Pfam" id="PF01850"/>
    </source>
</evidence>
<name>A0A5M8FJ08_9GAMM</name>
<dbReference type="Proteomes" id="UP000322981">
    <property type="component" value="Unassembled WGS sequence"/>
</dbReference>
<dbReference type="RefSeq" id="WP_150094193.1">
    <property type="nucleotide sequence ID" value="NZ_VWXX01000029.1"/>
</dbReference>
<dbReference type="Pfam" id="PF01850">
    <property type="entry name" value="PIN"/>
    <property type="match status" value="1"/>
</dbReference>
<dbReference type="AlphaFoldDB" id="A0A5M8FJ08"/>
<feature type="domain" description="PIN" evidence="1">
    <location>
        <begin position="74"/>
        <end position="130"/>
    </location>
</feature>
<gene>
    <name evidence="2" type="ORF">F2Q65_14850</name>
</gene>
<accession>A0A5M8FJ08</accession>